<sequence length="63" mass="7403">MQLEKKGREASIFGISQRLYRHCMYKIFSCIKCFFVGKMFLEQLRNVYTKSSDNSSLVGEKAR</sequence>
<name>A0ABU0B1C3_9FIRM</name>
<evidence type="ECO:0000313" key="1">
    <source>
        <dbReference type="EMBL" id="MDQ0286057.1"/>
    </source>
</evidence>
<organism evidence="1 2">
    <name type="scientific">Desulfofundulus luciae</name>
    <dbReference type="NCBI Taxonomy" id="74702"/>
    <lineage>
        <taxon>Bacteria</taxon>
        <taxon>Bacillati</taxon>
        <taxon>Bacillota</taxon>
        <taxon>Clostridia</taxon>
        <taxon>Eubacteriales</taxon>
        <taxon>Peptococcaceae</taxon>
        <taxon>Desulfofundulus</taxon>
    </lineage>
</organism>
<reference evidence="1 2" key="1">
    <citation type="submission" date="2023-07" db="EMBL/GenBank/DDBJ databases">
        <title>Genomic Encyclopedia of Type Strains, Phase IV (KMG-IV): sequencing the most valuable type-strain genomes for metagenomic binning, comparative biology and taxonomic classification.</title>
        <authorList>
            <person name="Goeker M."/>
        </authorList>
    </citation>
    <scope>NUCLEOTIDE SEQUENCE [LARGE SCALE GENOMIC DNA]</scope>
    <source>
        <strain evidence="1 2">DSM 12396</strain>
    </source>
</reference>
<evidence type="ECO:0000313" key="2">
    <source>
        <dbReference type="Proteomes" id="UP001225644"/>
    </source>
</evidence>
<protein>
    <submittedName>
        <fullName evidence="1">Uncharacterized protein</fullName>
    </submittedName>
</protein>
<dbReference type="Proteomes" id="UP001225644">
    <property type="component" value="Unassembled WGS sequence"/>
</dbReference>
<keyword evidence="2" id="KW-1185">Reference proteome</keyword>
<gene>
    <name evidence="1" type="ORF">J2Z49_001163</name>
</gene>
<comment type="caution">
    <text evidence="1">The sequence shown here is derived from an EMBL/GenBank/DDBJ whole genome shotgun (WGS) entry which is preliminary data.</text>
</comment>
<proteinExistence type="predicted"/>
<accession>A0ABU0B1C3</accession>
<dbReference type="EMBL" id="JAUSUX010000007">
    <property type="protein sequence ID" value="MDQ0286057.1"/>
    <property type="molecule type" value="Genomic_DNA"/>
</dbReference>